<accession>A0A0L8MMK6</accession>
<feature type="signal peptide" evidence="2">
    <location>
        <begin position="1"/>
        <end position="32"/>
    </location>
</feature>
<proteinExistence type="predicted"/>
<protein>
    <submittedName>
        <fullName evidence="3">Uncharacterized protein</fullName>
    </submittedName>
</protein>
<comment type="caution">
    <text evidence="3">The sequence shown here is derived from an EMBL/GenBank/DDBJ whole genome shotgun (WGS) entry which is preliminary data.</text>
</comment>
<dbReference type="PATRIC" id="fig|1961.12.peg.3820"/>
<evidence type="ECO:0000313" key="4">
    <source>
        <dbReference type="Proteomes" id="UP000037084"/>
    </source>
</evidence>
<name>A0A0L8MMK6_STRVG</name>
<evidence type="ECO:0000256" key="1">
    <source>
        <dbReference type="SAM" id="MobiDB-lite"/>
    </source>
</evidence>
<dbReference type="EMBL" id="LGUV01000199">
    <property type="protein sequence ID" value="KOG51632.1"/>
    <property type="molecule type" value="Genomic_DNA"/>
</dbReference>
<organism evidence="3 4">
    <name type="scientific">Streptomyces virginiae</name>
    <name type="common">Streptomyces cinnamonensis</name>
    <dbReference type="NCBI Taxonomy" id="1961"/>
    <lineage>
        <taxon>Bacteria</taxon>
        <taxon>Bacillati</taxon>
        <taxon>Actinomycetota</taxon>
        <taxon>Actinomycetes</taxon>
        <taxon>Kitasatosporales</taxon>
        <taxon>Streptomycetaceae</taxon>
        <taxon>Streptomyces</taxon>
    </lineage>
</organism>
<reference evidence="4" key="1">
    <citation type="submission" date="2015-07" db="EMBL/GenBank/DDBJ databases">
        <authorList>
            <consortium name="Consortium for Microbial Forensics and Genomics (microFORGE)"/>
            <person name="Knight B.M."/>
            <person name="Roberts D.P."/>
            <person name="Lin D."/>
            <person name="Hari K."/>
            <person name="Fletcher J."/>
            <person name="Melcher U."/>
            <person name="Blagden T."/>
            <person name="Winegar R.A."/>
        </authorList>
    </citation>
    <scope>NUCLEOTIDE SEQUENCE [LARGE SCALE GENOMIC DNA]</scope>
    <source>
        <strain evidence="4">NRRL B-1447</strain>
    </source>
</reference>
<evidence type="ECO:0000313" key="3">
    <source>
        <dbReference type="EMBL" id="KOG51632.1"/>
    </source>
</evidence>
<gene>
    <name evidence="3" type="ORF">ADK75_16735</name>
</gene>
<keyword evidence="2" id="KW-0732">Signal</keyword>
<evidence type="ECO:0000256" key="2">
    <source>
        <dbReference type="SAM" id="SignalP"/>
    </source>
</evidence>
<dbReference type="RefSeq" id="WP_053171861.1">
    <property type="nucleotide sequence ID" value="NZ_LGUV01000199.1"/>
</dbReference>
<dbReference type="AlphaFoldDB" id="A0A0L8MMK6"/>
<feature type="chain" id="PRO_5005587436" evidence="2">
    <location>
        <begin position="33"/>
        <end position="132"/>
    </location>
</feature>
<sequence length="132" mass="13683">MTRPLRIRRLALLTASTAIVAGGVLVPTTAFAATPTTTHVVAGDTADGSADDGSNKFNLMWIGPPGGGTLFERFPGTSPPQGEPPAEEAPPGDLANIPGTSDTPFFTRPGHPHMKPQWQCFAAPCEPPSASH</sequence>
<dbReference type="Proteomes" id="UP000037084">
    <property type="component" value="Unassembled WGS sequence"/>
</dbReference>
<feature type="region of interest" description="Disordered" evidence="1">
    <location>
        <begin position="68"/>
        <end position="113"/>
    </location>
</feature>